<accession>A0A4R3KXQ2</accession>
<keyword evidence="3" id="KW-1185">Reference proteome</keyword>
<evidence type="ECO:0000256" key="1">
    <source>
        <dbReference type="SAM" id="SignalP"/>
    </source>
</evidence>
<dbReference type="OrthoDB" id="1698464at2"/>
<evidence type="ECO:0000313" key="2">
    <source>
        <dbReference type="EMBL" id="TCS90629.1"/>
    </source>
</evidence>
<name>A0A4R3KXQ2_9FIRM</name>
<dbReference type="AlphaFoldDB" id="A0A4R3KXQ2"/>
<protein>
    <recommendedName>
        <fullName evidence="4">Peptidase C39-like protein</fullName>
    </recommendedName>
</protein>
<gene>
    <name evidence="2" type="ORF">EDD65_104172</name>
</gene>
<keyword evidence="1" id="KW-0732">Signal</keyword>
<feature type="signal peptide" evidence="1">
    <location>
        <begin position="1"/>
        <end position="23"/>
    </location>
</feature>
<comment type="caution">
    <text evidence="2">The sequence shown here is derived from an EMBL/GenBank/DDBJ whole genome shotgun (WGS) entry which is preliminary data.</text>
</comment>
<evidence type="ECO:0000313" key="3">
    <source>
        <dbReference type="Proteomes" id="UP000294567"/>
    </source>
</evidence>
<dbReference type="Proteomes" id="UP000294567">
    <property type="component" value="Unassembled WGS sequence"/>
</dbReference>
<organism evidence="2 3">
    <name type="scientific">Keratinibaculum paraultunense</name>
    <dbReference type="NCBI Taxonomy" id="1278232"/>
    <lineage>
        <taxon>Bacteria</taxon>
        <taxon>Bacillati</taxon>
        <taxon>Bacillota</taxon>
        <taxon>Tissierellia</taxon>
        <taxon>Tissierellales</taxon>
        <taxon>Tepidimicrobiaceae</taxon>
        <taxon>Keratinibaculum</taxon>
    </lineage>
</organism>
<dbReference type="RefSeq" id="WP_132026993.1">
    <property type="nucleotide sequence ID" value="NZ_CP068564.1"/>
</dbReference>
<proteinExistence type="predicted"/>
<dbReference type="EMBL" id="SMAE01000004">
    <property type="protein sequence ID" value="TCS90629.1"/>
    <property type="molecule type" value="Genomic_DNA"/>
</dbReference>
<sequence>MFKKIISTILCILLISLSTVAFAKETVSKEMDILDILIAAGTYLNSEIATEECISEDTYLEKVVPLFNDMGEVVAYYATFSPTGYAVVNNNVENPTVIEFGEGNNKTIEDILKEKSDYHIIYNNPIEIYETSRVNFSDKNKTPNGLYDYYPELKEIDYDLAYQHDEYKQQLLEKFKMARGDGDYGFINLKDMPSGSYTAKTILSATSTDWTIMDSYNDIAKNHCGATTVTNLALYFAKRGNTNLKINTKRDTFKAVHKIIGNGPSMTIASGAKQYFKDRGYTLNYKSVSNFNGIKSATTDNHPCGILLADGLFAWHWIISVGYREYNSGGNYMRIMDNWFNTVDRYYKIGTGSLWWSATEYWVN</sequence>
<reference evidence="2 3" key="1">
    <citation type="submission" date="2019-03" db="EMBL/GenBank/DDBJ databases">
        <title>Genomic Encyclopedia of Type Strains, Phase IV (KMG-IV): sequencing the most valuable type-strain genomes for metagenomic binning, comparative biology and taxonomic classification.</title>
        <authorList>
            <person name="Goeker M."/>
        </authorList>
    </citation>
    <scope>NUCLEOTIDE SEQUENCE [LARGE SCALE GENOMIC DNA]</scope>
    <source>
        <strain evidence="2 3">DSM 26752</strain>
    </source>
</reference>
<feature type="chain" id="PRO_5020860823" description="Peptidase C39-like protein" evidence="1">
    <location>
        <begin position="24"/>
        <end position="364"/>
    </location>
</feature>
<evidence type="ECO:0008006" key="4">
    <source>
        <dbReference type="Google" id="ProtNLM"/>
    </source>
</evidence>